<reference evidence="2 3" key="1">
    <citation type="submission" date="2020-01" db="EMBL/GenBank/DDBJ databases">
        <authorList>
            <person name="Rodrigo-Torres L."/>
            <person name="Arahal R. D."/>
            <person name="Lucena T."/>
        </authorList>
    </citation>
    <scope>NUCLEOTIDE SEQUENCE [LARGE SCALE GENOMIC DNA]</scope>
    <source>
        <strain evidence="2 3">CECT 9293</strain>
    </source>
</reference>
<keyword evidence="3" id="KW-1185">Reference proteome</keyword>
<dbReference type="Proteomes" id="UP000445144">
    <property type="component" value="Unassembled WGS sequence"/>
</dbReference>
<evidence type="ECO:0000313" key="3">
    <source>
        <dbReference type="Proteomes" id="UP000445144"/>
    </source>
</evidence>
<accession>A0A6N4X3X9</accession>
<dbReference type="RefSeq" id="WP_185153204.1">
    <property type="nucleotide sequence ID" value="NZ_CACVBR010000012.1"/>
</dbReference>
<dbReference type="AlphaFoldDB" id="A0A6N4X3X9"/>
<feature type="region of interest" description="Disordered" evidence="1">
    <location>
        <begin position="1"/>
        <end position="48"/>
    </location>
</feature>
<dbReference type="EMBL" id="CACVBR010000012">
    <property type="protein sequence ID" value="CAA7195560.1"/>
    <property type="molecule type" value="Genomic_DNA"/>
</dbReference>
<evidence type="ECO:0000256" key="1">
    <source>
        <dbReference type="SAM" id="MobiDB-lite"/>
    </source>
</evidence>
<name>A0A6N4X3X9_9FLAO</name>
<proteinExistence type="predicted"/>
<protein>
    <submittedName>
        <fullName evidence="2">Uncharacterized protein</fullName>
    </submittedName>
</protein>
<evidence type="ECO:0000313" key="2">
    <source>
        <dbReference type="EMBL" id="CAA7195560.1"/>
    </source>
</evidence>
<gene>
    <name evidence="2" type="ORF">CHRY9293_01747</name>
</gene>
<organism evidence="2 3">
    <name type="scientific">Chryseobacterium potabilaquae</name>
    <dbReference type="NCBI Taxonomy" id="2675057"/>
    <lineage>
        <taxon>Bacteria</taxon>
        <taxon>Pseudomonadati</taxon>
        <taxon>Bacteroidota</taxon>
        <taxon>Flavobacteriia</taxon>
        <taxon>Flavobacteriales</taxon>
        <taxon>Weeksellaceae</taxon>
        <taxon>Chryseobacterium group</taxon>
        <taxon>Chryseobacterium</taxon>
    </lineage>
</organism>
<sequence>MTKKNEQTSKKAGTTASKILKDKRSSKNAKTAARSALTQRPDGKKKKK</sequence>